<dbReference type="PANTHER" id="PTHR11910">
    <property type="entry name" value="ATP SYNTHASE DELTA CHAIN"/>
    <property type="match status" value="1"/>
</dbReference>
<keyword evidence="3" id="KW-0813">Transport</keyword>
<evidence type="ECO:0000313" key="9">
    <source>
        <dbReference type="Proteomes" id="UP000887566"/>
    </source>
</evidence>
<keyword evidence="4" id="KW-0375">Hydrogen ion transport</keyword>
<keyword evidence="7" id="KW-0066">ATP synthesis</keyword>
<comment type="similarity">
    <text evidence="2">Belongs to the ATPase delta chain family.</text>
</comment>
<protein>
    <recommendedName>
        <fullName evidence="8">Oligomycin sensitivity conferral protein</fullName>
    </recommendedName>
</protein>
<dbReference type="Proteomes" id="UP000887566">
    <property type="component" value="Unplaced"/>
</dbReference>
<evidence type="ECO:0000256" key="7">
    <source>
        <dbReference type="ARBA" id="ARBA00023310"/>
    </source>
</evidence>
<comment type="subcellular location">
    <subcellularLocation>
        <location evidence="1">Membrane</location>
    </subcellularLocation>
</comment>
<organism evidence="9 10">
    <name type="scientific">Plectus sambesii</name>
    <dbReference type="NCBI Taxonomy" id="2011161"/>
    <lineage>
        <taxon>Eukaryota</taxon>
        <taxon>Metazoa</taxon>
        <taxon>Ecdysozoa</taxon>
        <taxon>Nematoda</taxon>
        <taxon>Chromadorea</taxon>
        <taxon>Plectida</taxon>
        <taxon>Plectina</taxon>
        <taxon>Plectoidea</taxon>
        <taxon>Plectidae</taxon>
        <taxon>Plectus</taxon>
    </lineage>
</organism>
<dbReference type="Gene3D" id="1.10.520.20">
    <property type="entry name" value="N-terminal domain of the delta subunit of the F1F0-ATP synthase"/>
    <property type="match status" value="1"/>
</dbReference>
<evidence type="ECO:0000256" key="6">
    <source>
        <dbReference type="ARBA" id="ARBA00023136"/>
    </source>
</evidence>
<evidence type="ECO:0000256" key="2">
    <source>
        <dbReference type="ARBA" id="ARBA00007046"/>
    </source>
</evidence>
<sequence length="100" mass="11188">MSSCSLVLKRSLSTSAITRQLIKPPTQVHGIEGRYASALYSAASKAQKLDAVEKDLKTVLKLYQTDVQFRDYMLDPSHKRHHKKQTIDAISKKLGLSETS</sequence>
<reference evidence="10" key="1">
    <citation type="submission" date="2022-11" db="UniProtKB">
        <authorList>
            <consortium name="WormBaseParasite"/>
        </authorList>
    </citation>
    <scope>IDENTIFICATION</scope>
</reference>
<evidence type="ECO:0000256" key="1">
    <source>
        <dbReference type="ARBA" id="ARBA00004370"/>
    </source>
</evidence>
<evidence type="ECO:0000256" key="5">
    <source>
        <dbReference type="ARBA" id="ARBA00023065"/>
    </source>
</evidence>
<keyword evidence="6" id="KW-0472">Membrane</keyword>
<name>A0A914XAQ1_9BILA</name>
<evidence type="ECO:0000313" key="10">
    <source>
        <dbReference type="WBParaSite" id="PSAMB.scaffold7555size7453.g30222.t1"/>
    </source>
</evidence>
<dbReference type="GO" id="GO:0046933">
    <property type="term" value="F:proton-transporting ATP synthase activity, rotational mechanism"/>
    <property type="evidence" value="ECO:0007669"/>
    <property type="project" value="InterPro"/>
</dbReference>
<dbReference type="SUPFAM" id="SSF47928">
    <property type="entry name" value="N-terminal domain of the delta subunit of the F1F0-ATP synthase"/>
    <property type="match status" value="1"/>
</dbReference>
<accession>A0A914XAQ1</accession>
<dbReference type="InterPro" id="IPR026015">
    <property type="entry name" value="ATP_synth_OSCP/delta_N_sf"/>
</dbReference>
<keyword evidence="9" id="KW-1185">Reference proteome</keyword>
<evidence type="ECO:0000256" key="8">
    <source>
        <dbReference type="ARBA" id="ARBA00033369"/>
    </source>
</evidence>
<evidence type="ECO:0000256" key="3">
    <source>
        <dbReference type="ARBA" id="ARBA00022448"/>
    </source>
</evidence>
<dbReference type="Pfam" id="PF00213">
    <property type="entry name" value="OSCP"/>
    <property type="match status" value="1"/>
</dbReference>
<dbReference type="WBParaSite" id="PSAMB.scaffold7555size7453.g30222.t1">
    <property type="protein sequence ID" value="PSAMB.scaffold7555size7453.g30222.t1"/>
    <property type="gene ID" value="PSAMB.scaffold7555size7453.g30222"/>
</dbReference>
<dbReference type="AlphaFoldDB" id="A0A914XAQ1"/>
<keyword evidence="5" id="KW-0406">Ion transport</keyword>
<dbReference type="InterPro" id="IPR000711">
    <property type="entry name" value="ATPase_OSCP/dsu"/>
</dbReference>
<proteinExistence type="inferred from homology"/>
<evidence type="ECO:0000256" key="4">
    <source>
        <dbReference type="ARBA" id="ARBA00022781"/>
    </source>
</evidence>
<dbReference type="GO" id="GO:0016020">
    <property type="term" value="C:membrane"/>
    <property type="evidence" value="ECO:0007669"/>
    <property type="project" value="UniProtKB-SubCell"/>
</dbReference>